<gene>
    <name evidence="8" type="ORF">OO7_02341</name>
</gene>
<evidence type="ECO:0000256" key="2">
    <source>
        <dbReference type="ARBA" id="ARBA00022741"/>
    </source>
</evidence>
<reference evidence="8 9" key="1">
    <citation type="journal article" date="2012" name="BMC Genomics">
        <title>Comparative genomics of bacteria in the genus Providencia isolated from wild Drosophila melanogaster.</title>
        <authorList>
            <person name="Galac M.R."/>
            <person name="Lazzaro B.P."/>
        </authorList>
    </citation>
    <scope>NUCLEOTIDE SEQUENCE [LARGE SCALE GENOMIC DNA]</scope>
    <source>
        <strain evidence="8 9">DSM 19967</strain>
    </source>
</reference>
<dbReference type="PATRIC" id="fig|1141660.3.peg.468"/>
<keyword evidence="2" id="KW-0547">Nucleotide-binding</keyword>
<dbReference type="PANTHER" id="PTHR15184:SF9">
    <property type="entry name" value="SPI-1 TYPE 3 SECRETION SYSTEM ATPASE"/>
    <property type="match status" value="1"/>
</dbReference>
<evidence type="ECO:0000259" key="7">
    <source>
        <dbReference type="Pfam" id="PF18269"/>
    </source>
</evidence>
<dbReference type="InterPro" id="IPR000194">
    <property type="entry name" value="ATPase_F1/V1/A1_a/bsu_nucl-bd"/>
</dbReference>
<comment type="caution">
    <text evidence="8">The sequence shown here is derived from an EMBL/GenBank/DDBJ whole genome shotgun (WGS) entry which is preliminary data.</text>
</comment>
<dbReference type="Pfam" id="PF00006">
    <property type="entry name" value="ATP-synt_ab"/>
    <property type="match status" value="1"/>
</dbReference>
<evidence type="ECO:0000313" key="9">
    <source>
        <dbReference type="Proteomes" id="UP000010290"/>
    </source>
</evidence>
<dbReference type="InterPro" id="IPR027417">
    <property type="entry name" value="P-loop_NTPase"/>
</dbReference>
<evidence type="ECO:0000256" key="3">
    <source>
        <dbReference type="ARBA" id="ARBA00022840"/>
    </source>
</evidence>
<keyword evidence="4" id="KW-1278">Translocase</keyword>
<dbReference type="GO" id="GO:0005524">
    <property type="term" value="F:ATP binding"/>
    <property type="evidence" value="ECO:0007669"/>
    <property type="project" value="UniProtKB-KW"/>
</dbReference>
<name>K8WJX7_9GAMM</name>
<dbReference type="PROSITE" id="PS00152">
    <property type="entry name" value="ATPASE_ALPHA_BETA"/>
    <property type="match status" value="1"/>
</dbReference>
<dbReference type="SUPFAM" id="SSF52540">
    <property type="entry name" value="P-loop containing nucleoside triphosphate hydrolases"/>
    <property type="match status" value="1"/>
</dbReference>
<keyword evidence="3" id="KW-0067">ATP-binding</keyword>
<proteinExistence type="predicted"/>
<evidence type="ECO:0000256" key="4">
    <source>
        <dbReference type="ARBA" id="ARBA00022967"/>
    </source>
</evidence>
<dbReference type="AlphaFoldDB" id="K8WJX7"/>
<evidence type="ECO:0000256" key="5">
    <source>
        <dbReference type="ARBA" id="ARBA00024382"/>
    </source>
</evidence>
<dbReference type="EMBL" id="AKKN01000003">
    <property type="protein sequence ID" value="EKT60893.1"/>
    <property type="molecule type" value="Genomic_DNA"/>
</dbReference>
<keyword evidence="1" id="KW-0813">Transport</keyword>
<feature type="domain" description="T3SS EscN ATPase C-terminal" evidence="7">
    <location>
        <begin position="64"/>
        <end position="135"/>
    </location>
</feature>
<sequence length="138" mass="15690">MKQGSITAFYTVLLESEEESDPIGDEIRSILDGHIYLSHKLAGAGHYPAIDVLRSLSRVFQKVTTTSHYQSAQIVRDRLSRLKDIQFYLEVGEYQRGENIENDNALDKKEAITQFLQQGMDEYGSFDDTLNRLAQLAC</sequence>
<dbReference type="GO" id="GO:0008564">
    <property type="term" value="F:protein-exporting ATPase activity"/>
    <property type="evidence" value="ECO:0007669"/>
    <property type="project" value="UniProtKB-EC"/>
</dbReference>
<evidence type="ECO:0000256" key="1">
    <source>
        <dbReference type="ARBA" id="ARBA00022448"/>
    </source>
</evidence>
<dbReference type="Gene3D" id="1.20.1270.330">
    <property type="match status" value="1"/>
</dbReference>
<evidence type="ECO:0000313" key="8">
    <source>
        <dbReference type="EMBL" id="EKT60893.1"/>
    </source>
</evidence>
<dbReference type="InterPro" id="IPR040627">
    <property type="entry name" value="T3SS_ATPase_C"/>
</dbReference>
<organism evidence="8 9">
    <name type="scientific">Providencia sneebia DSM 19967</name>
    <dbReference type="NCBI Taxonomy" id="1141660"/>
    <lineage>
        <taxon>Bacteria</taxon>
        <taxon>Pseudomonadati</taxon>
        <taxon>Pseudomonadota</taxon>
        <taxon>Gammaproteobacteria</taxon>
        <taxon>Enterobacterales</taxon>
        <taxon>Morganellaceae</taxon>
        <taxon>Providencia</taxon>
    </lineage>
</organism>
<dbReference type="Gene3D" id="3.40.50.300">
    <property type="entry name" value="P-loop containing nucleotide triphosphate hydrolases"/>
    <property type="match status" value="1"/>
</dbReference>
<dbReference type="GO" id="GO:0046933">
    <property type="term" value="F:proton-transporting ATP synthase activity, rotational mechanism"/>
    <property type="evidence" value="ECO:0007669"/>
    <property type="project" value="TreeGrafter"/>
</dbReference>
<protein>
    <recommendedName>
        <fullName evidence="5">protein-secreting ATPase</fullName>
        <ecNumber evidence="5">7.4.2.8</ecNumber>
    </recommendedName>
</protein>
<dbReference type="InterPro" id="IPR020003">
    <property type="entry name" value="ATPase_a/bsu_AS"/>
</dbReference>
<dbReference type="PANTHER" id="PTHR15184">
    <property type="entry name" value="ATP SYNTHASE"/>
    <property type="match status" value="1"/>
</dbReference>
<dbReference type="EC" id="7.4.2.8" evidence="5"/>
<dbReference type="HOGENOM" id="CLU_022398_5_2_6"/>
<keyword evidence="9" id="KW-1185">Reference proteome</keyword>
<dbReference type="Proteomes" id="UP000010290">
    <property type="component" value="Chromosome"/>
</dbReference>
<feature type="domain" description="ATPase F1/V1/A1 complex alpha/beta subunit nucleotide-binding" evidence="6">
    <location>
        <begin position="2"/>
        <end position="57"/>
    </location>
</feature>
<accession>K8WJX7</accession>
<dbReference type="Pfam" id="PF18269">
    <property type="entry name" value="T3SS_ATPase_C"/>
    <property type="match status" value="1"/>
</dbReference>
<dbReference type="InterPro" id="IPR050053">
    <property type="entry name" value="ATPase_alpha/beta_chains"/>
</dbReference>
<evidence type="ECO:0000259" key="6">
    <source>
        <dbReference type="Pfam" id="PF00006"/>
    </source>
</evidence>